<dbReference type="InterPro" id="IPR044492">
    <property type="entry name" value="P_typ_ATPase_HD_dom"/>
</dbReference>
<evidence type="ECO:0000256" key="6">
    <source>
        <dbReference type="ARBA" id="ARBA00022840"/>
    </source>
</evidence>
<keyword evidence="8 10" id="KW-1133">Transmembrane helix</keyword>
<keyword evidence="4 10" id="KW-0812">Transmembrane</keyword>
<comment type="similarity">
    <text evidence="2">Belongs to the cation transport ATPase (P-type) (TC 3.A.3) family. Type IIA subfamily.</text>
</comment>
<keyword evidence="3" id="KW-1003">Cell membrane</keyword>
<feature type="transmembrane region" description="Helical" evidence="10">
    <location>
        <begin position="825"/>
        <end position="849"/>
    </location>
</feature>
<dbReference type="Gene3D" id="1.20.1110.10">
    <property type="entry name" value="Calcium-transporting ATPase, transmembrane domain"/>
    <property type="match status" value="1"/>
</dbReference>
<feature type="transmembrane region" description="Helical" evidence="10">
    <location>
        <begin position="248"/>
        <end position="270"/>
    </location>
</feature>
<dbReference type="Pfam" id="PF00122">
    <property type="entry name" value="E1-E2_ATPase"/>
    <property type="match status" value="1"/>
</dbReference>
<reference evidence="12 13" key="1">
    <citation type="journal article" date="2016" name="Nat. Commun.">
        <title>Thousands of microbial genomes shed light on interconnected biogeochemical processes in an aquifer system.</title>
        <authorList>
            <person name="Anantharaman K."/>
            <person name="Brown C.T."/>
            <person name="Hug L.A."/>
            <person name="Sharon I."/>
            <person name="Castelle C.J."/>
            <person name="Probst A.J."/>
            <person name="Thomas B.C."/>
            <person name="Singh A."/>
            <person name="Wilkins M.J."/>
            <person name="Karaoz U."/>
            <person name="Brodie E.L."/>
            <person name="Williams K.H."/>
            <person name="Hubbard S.S."/>
            <person name="Banfield J.F."/>
        </authorList>
    </citation>
    <scope>NUCLEOTIDE SEQUENCE [LARGE SCALE GENOMIC DNA]</scope>
</reference>
<dbReference type="PRINTS" id="PR00120">
    <property type="entry name" value="HATPASE"/>
</dbReference>
<dbReference type="Pfam" id="PF00690">
    <property type="entry name" value="Cation_ATPase_N"/>
    <property type="match status" value="1"/>
</dbReference>
<feature type="transmembrane region" description="Helical" evidence="10">
    <location>
        <begin position="684"/>
        <end position="705"/>
    </location>
</feature>
<keyword evidence="5" id="KW-0547">Nucleotide-binding</keyword>
<dbReference type="PANTHER" id="PTHR43294:SF21">
    <property type="entry name" value="CATION TRANSPORTING ATPASE"/>
    <property type="match status" value="1"/>
</dbReference>
<dbReference type="InterPro" id="IPR059000">
    <property type="entry name" value="ATPase_P-type_domA"/>
</dbReference>
<dbReference type="InterPro" id="IPR001757">
    <property type="entry name" value="P_typ_ATPase"/>
</dbReference>
<dbReference type="NCBIfam" id="TIGR01494">
    <property type="entry name" value="ATPase_P-type"/>
    <property type="match status" value="2"/>
</dbReference>
<dbReference type="InterPro" id="IPR008250">
    <property type="entry name" value="ATPase_P-typ_transduc_dom_A_sf"/>
</dbReference>
<feature type="transmembrane region" description="Helical" evidence="10">
    <location>
        <begin position="84"/>
        <end position="103"/>
    </location>
</feature>
<dbReference type="Gene3D" id="2.70.150.10">
    <property type="entry name" value="Calcium-transporting ATPase, cytoplasmic transduction domain A"/>
    <property type="match status" value="1"/>
</dbReference>
<dbReference type="InterPro" id="IPR036412">
    <property type="entry name" value="HAD-like_sf"/>
</dbReference>
<keyword evidence="9 10" id="KW-0472">Membrane</keyword>
<dbReference type="InterPro" id="IPR006068">
    <property type="entry name" value="ATPase_P-typ_cation-transptr_C"/>
</dbReference>
<dbReference type="SUPFAM" id="SSF81660">
    <property type="entry name" value="Metal cation-transporting ATPase, ATP-binding domain N"/>
    <property type="match status" value="1"/>
</dbReference>
<proteinExistence type="inferred from homology"/>
<protein>
    <recommendedName>
        <fullName evidence="11">Cation-transporting P-type ATPase N-terminal domain-containing protein</fullName>
    </recommendedName>
</protein>
<dbReference type="PANTHER" id="PTHR43294">
    <property type="entry name" value="SODIUM/POTASSIUM-TRANSPORTING ATPASE SUBUNIT ALPHA"/>
    <property type="match status" value="1"/>
</dbReference>
<dbReference type="Pfam" id="PF00689">
    <property type="entry name" value="Cation_ATPase_C"/>
    <property type="match status" value="1"/>
</dbReference>
<evidence type="ECO:0000256" key="3">
    <source>
        <dbReference type="ARBA" id="ARBA00022475"/>
    </source>
</evidence>
<dbReference type="SUPFAM" id="SSF81665">
    <property type="entry name" value="Calcium ATPase, transmembrane domain M"/>
    <property type="match status" value="1"/>
</dbReference>
<feature type="domain" description="Cation-transporting P-type ATPase N-terminal" evidence="11">
    <location>
        <begin position="7"/>
        <end position="80"/>
    </location>
</feature>
<dbReference type="Gene3D" id="3.40.1110.10">
    <property type="entry name" value="Calcium-transporting ATPase, cytoplasmic domain N"/>
    <property type="match status" value="1"/>
</dbReference>
<evidence type="ECO:0000259" key="11">
    <source>
        <dbReference type="SMART" id="SM00831"/>
    </source>
</evidence>
<feature type="transmembrane region" description="Helical" evidence="10">
    <location>
        <begin position="787"/>
        <end position="805"/>
    </location>
</feature>
<dbReference type="SUPFAM" id="SSF56784">
    <property type="entry name" value="HAD-like"/>
    <property type="match status" value="1"/>
</dbReference>
<feature type="transmembrane region" description="Helical" evidence="10">
    <location>
        <begin position="861"/>
        <end position="883"/>
    </location>
</feature>
<dbReference type="InterPro" id="IPR018303">
    <property type="entry name" value="ATPase_P-typ_P_site"/>
</dbReference>
<dbReference type="SFLD" id="SFLDG00002">
    <property type="entry name" value="C1.7:_P-type_atpase_like"/>
    <property type="match status" value="1"/>
</dbReference>
<sequence>MIKKEIAWHNLSLAKVFKAVSSSADGINTEESHKRRGKWGLNILAQEAKFSLLRIFFSQFKSALVYVLIIASLISLFFREFVDAYVIMSAVLLNVVVGFIQEFKANKSLEKLSKIVRKEVLVFRDSSEQKIESKYLVPGDVILLEAGNRVPADARLFEVNDFEVNEATLTGESWPVKKDLAELEVGTILAERKNMVFMGTLVVEGRAKAAIVDTGINTQMGKITVMLKETKEEKTPLQKRLDDFAKDITKLVVLVALFLFAFGIFKGHYWVEMFTLSVAVAVSAIPEGLVIGMTMILTVGMQRILKHNGLVRRLVSAETLGSTTVICTDKTGTLTEGEMRVTNLVTAQLQIDLVGESLRTIDNDELDMMFKIAFFCNDAIVQNPESINEDWVVLGSPTEKALMIFGGAGFNLRDNIKKIERLEEIPFDHRRKFMITRHHYSSQEDIIFIKGAPEKVLTCSTHFQNNQKVSAMSKERLVYFDKQWQELSKQGLRVLAGGYKLVPKDFHRFNDCKDRPQEFIFVGIWGLSDPLRLETKDTLVQTHQAGINTVIITGDNKFTAQKIARDLGLAFKDEAVISGDELLQMTDDELSKRVKDIKVYARVSPSDKLRIIRAWQKRGEVVSMTGDGVNDAPALKAADIGVAVSSGSDVAKETADLVLLDNNFSTIVMAIKQGRVIFANLRKLILYLLSDSFAEIIILVGSLLLQIPLPLLTAQILWINLIADGFPALALTMEPEDDNIMNQKPRRIKNLLDFQDRFMIGIISLTAALGSLWLFWHFYSQTDNEDLARTVAFTSLALITLFYVFSIKNLDYSLFKQNPFKNKYLNVAVVLGLIMQLVAVYVPFFSQFMRTVPLTWPEWKMILIVIFAVIVLIEIIKAIFIYYRKYKK</sequence>
<feature type="transmembrane region" description="Helical" evidence="10">
    <location>
        <begin position="711"/>
        <end position="733"/>
    </location>
</feature>
<comment type="subcellular location">
    <subcellularLocation>
        <location evidence="1">Cell membrane</location>
        <topology evidence="1">Multi-pass membrane protein</topology>
    </subcellularLocation>
</comment>
<dbReference type="InterPro" id="IPR023299">
    <property type="entry name" value="ATPase_P-typ_cyto_dom_N"/>
</dbReference>
<evidence type="ECO:0000256" key="4">
    <source>
        <dbReference type="ARBA" id="ARBA00022692"/>
    </source>
</evidence>
<evidence type="ECO:0000256" key="2">
    <source>
        <dbReference type="ARBA" id="ARBA00005675"/>
    </source>
</evidence>
<dbReference type="SMART" id="SM00831">
    <property type="entry name" value="Cation_ATPase_N"/>
    <property type="match status" value="1"/>
</dbReference>
<dbReference type="Proteomes" id="UP000177626">
    <property type="component" value="Unassembled WGS sequence"/>
</dbReference>
<evidence type="ECO:0000313" key="12">
    <source>
        <dbReference type="EMBL" id="OGY93692.1"/>
    </source>
</evidence>
<dbReference type="EMBL" id="MHKQ01000018">
    <property type="protein sequence ID" value="OGY93692.1"/>
    <property type="molecule type" value="Genomic_DNA"/>
</dbReference>
<evidence type="ECO:0000256" key="1">
    <source>
        <dbReference type="ARBA" id="ARBA00004651"/>
    </source>
</evidence>
<feature type="transmembrane region" description="Helical" evidence="10">
    <location>
        <begin position="60"/>
        <end position="78"/>
    </location>
</feature>
<dbReference type="SUPFAM" id="SSF81653">
    <property type="entry name" value="Calcium ATPase, transduction domain A"/>
    <property type="match status" value="1"/>
</dbReference>
<gene>
    <name evidence="12" type="ORF">A2406_03945</name>
</gene>
<dbReference type="InterPro" id="IPR023298">
    <property type="entry name" value="ATPase_P-typ_TM_dom_sf"/>
</dbReference>
<feature type="transmembrane region" description="Helical" evidence="10">
    <location>
        <begin position="276"/>
        <end position="299"/>
    </location>
</feature>
<keyword evidence="7" id="KW-1278">Translocase</keyword>
<dbReference type="InterPro" id="IPR023214">
    <property type="entry name" value="HAD_sf"/>
</dbReference>
<dbReference type="Pfam" id="PF08282">
    <property type="entry name" value="Hydrolase_3"/>
    <property type="match status" value="1"/>
</dbReference>
<evidence type="ECO:0000256" key="10">
    <source>
        <dbReference type="SAM" id="Phobius"/>
    </source>
</evidence>
<keyword evidence="6" id="KW-0067">ATP-binding</keyword>
<comment type="caution">
    <text evidence="12">The sequence shown here is derived from an EMBL/GenBank/DDBJ whole genome shotgun (WGS) entry which is preliminary data.</text>
</comment>
<feature type="transmembrane region" description="Helical" evidence="10">
    <location>
        <begin position="754"/>
        <end position="775"/>
    </location>
</feature>
<evidence type="ECO:0000256" key="7">
    <source>
        <dbReference type="ARBA" id="ARBA00022967"/>
    </source>
</evidence>
<evidence type="ECO:0000256" key="5">
    <source>
        <dbReference type="ARBA" id="ARBA00022741"/>
    </source>
</evidence>
<dbReference type="GO" id="GO:0016887">
    <property type="term" value="F:ATP hydrolysis activity"/>
    <property type="evidence" value="ECO:0007669"/>
    <property type="project" value="InterPro"/>
</dbReference>
<dbReference type="AlphaFoldDB" id="A0A1G2BX28"/>
<evidence type="ECO:0000313" key="13">
    <source>
        <dbReference type="Proteomes" id="UP000177626"/>
    </source>
</evidence>
<accession>A0A1G2BX28</accession>
<dbReference type="GO" id="GO:0005524">
    <property type="term" value="F:ATP binding"/>
    <property type="evidence" value="ECO:0007669"/>
    <property type="project" value="UniProtKB-KW"/>
</dbReference>
<dbReference type="PRINTS" id="PR00119">
    <property type="entry name" value="CATATPASE"/>
</dbReference>
<dbReference type="SFLD" id="SFLDF00027">
    <property type="entry name" value="p-type_atpase"/>
    <property type="match status" value="1"/>
</dbReference>
<evidence type="ECO:0000256" key="8">
    <source>
        <dbReference type="ARBA" id="ARBA00022989"/>
    </source>
</evidence>
<dbReference type="InterPro" id="IPR050510">
    <property type="entry name" value="Cation_transp_ATPase_P-type"/>
</dbReference>
<evidence type="ECO:0000256" key="9">
    <source>
        <dbReference type="ARBA" id="ARBA00023136"/>
    </source>
</evidence>
<organism evidence="12 13">
    <name type="scientific">Candidatus Komeilibacteria bacterium RIFOXYC1_FULL_37_11</name>
    <dbReference type="NCBI Taxonomy" id="1798555"/>
    <lineage>
        <taxon>Bacteria</taxon>
        <taxon>Candidatus Komeiliibacteriota</taxon>
    </lineage>
</organism>
<dbReference type="Pfam" id="PF13246">
    <property type="entry name" value="Cation_ATPase"/>
    <property type="match status" value="1"/>
</dbReference>
<name>A0A1G2BX28_9BACT</name>
<dbReference type="PROSITE" id="PS00154">
    <property type="entry name" value="ATPASE_E1_E2"/>
    <property type="match status" value="1"/>
</dbReference>
<dbReference type="Gene3D" id="3.40.50.1000">
    <property type="entry name" value="HAD superfamily/HAD-like"/>
    <property type="match status" value="1"/>
</dbReference>
<dbReference type="InterPro" id="IPR004014">
    <property type="entry name" value="ATPase_P-typ_cation-transptr_N"/>
</dbReference>
<dbReference type="GO" id="GO:0005886">
    <property type="term" value="C:plasma membrane"/>
    <property type="evidence" value="ECO:0007669"/>
    <property type="project" value="UniProtKB-SubCell"/>
</dbReference>
<dbReference type="SFLD" id="SFLDS00003">
    <property type="entry name" value="Haloacid_Dehalogenase"/>
    <property type="match status" value="1"/>
</dbReference>